<organism evidence="2 3">
    <name type="scientific">Zymoseptoria tritici (strain ST99CH_3D7)</name>
    <dbReference type="NCBI Taxonomy" id="1276538"/>
    <lineage>
        <taxon>Eukaryota</taxon>
        <taxon>Fungi</taxon>
        <taxon>Dikarya</taxon>
        <taxon>Ascomycota</taxon>
        <taxon>Pezizomycotina</taxon>
        <taxon>Dothideomycetes</taxon>
        <taxon>Dothideomycetidae</taxon>
        <taxon>Mycosphaerellales</taxon>
        <taxon>Mycosphaerellaceae</taxon>
        <taxon>Zymoseptoria</taxon>
    </lineage>
</organism>
<evidence type="ECO:0000313" key="3">
    <source>
        <dbReference type="Proteomes" id="UP000215127"/>
    </source>
</evidence>
<accession>A0A1X7S9X4</accession>
<proteinExistence type="predicted"/>
<protein>
    <submittedName>
        <fullName evidence="2">Uncharacterized protein</fullName>
    </submittedName>
</protein>
<dbReference type="Proteomes" id="UP000215127">
    <property type="component" value="Chromosome 19"/>
</dbReference>
<evidence type="ECO:0000256" key="1">
    <source>
        <dbReference type="SAM" id="MobiDB-lite"/>
    </source>
</evidence>
<dbReference type="AlphaFoldDB" id="A0A1X7S9X4"/>
<evidence type="ECO:0000313" key="2">
    <source>
        <dbReference type="EMBL" id="SMQ56476.1"/>
    </source>
</evidence>
<keyword evidence="3" id="KW-1185">Reference proteome</keyword>
<sequence>MSVLTARDTLYVPTRHLYSSSFHRTQKAGCDQRTLSATSSEQNPPPRAPNRPKVALAHPSSPAQSKKRKILQHPNGRRGKEIKNATSIPYIAQATYCSNHPPSATRSGTFG</sequence>
<gene>
    <name evidence="2" type="ORF">ZT3D7_G11631</name>
</gene>
<feature type="region of interest" description="Disordered" evidence="1">
    <location>
        <begin position="22"/>
        <end position="84"/>
    </location>
</feature>
<feature type="compositionally biased region" description="Basic residues" evidence="1">
    <location>
        <begin position="65"/>
        <end position="77"/>
    </location>
</feature>
<reference evidence="2 3" key="1">
    <citation type="submission" date="2016-06" db="EMBL/GenBank/DDBJ databases">
        <authorList>
            <person name="Kjaerup R.B."/>
            <person name="Dalgaard T.S."/>
            <person name="Juul-Madsen H.R."/>
        </authorList>
    </citation>
    <scope>NUCLEOTIDE SEQUENCE [LARGE SCALE GENOMIC DNA]</scope>
</reference>
<dbReference type="EMBL" id="LT853707">
    <property type="protein sequence ID" value="SMQ56476.1"/>
    <property type="molecule type" value="Genomic_DNA"/>
</dbReference>
<name>A0A1X7S9X4_ZYMT9</name>
<feature type="compositionally biased region" description="Polar residues" evidence="1">
    <location>
        <begin position="33"/>
        <end position="42"/>
    </location>
</feature>